<accession>A0A2C9W0D3</accession>
<evidence type="ECO:0000313" key="2">
    <source>
        <dbReference type="EMBL" id="OAY52325.1"/>
    </source>
</evidence>
<feature type="compositionally biased region" description="Basic and acidic residues" evidence="1">
    <location>
        <begin position="12"/>
        <end position="24"/>
    </location>
</feature>
<sequence length="533" mass="58828">MDLVDSSSTTRESMESKDVLRNDDCPNSGVLLSNGDRSSELAKLSHLVASDTLQLGVAFADRDSHSGLGKSMGENAEILSGLEYIHDFVSHSPRRTDEEETEGHFRFLAQDSVNSSALGPCSESTLNAVTCNETAAQTDNGKQKSEFQESMSFCNLKGSDILSESVVASEYSTRKILPKLVVQRGKEKPGTSILPDAVESIVPPQNAQIDSSETLYMDEGSLPTFPSEDALDYSSMSFSNFFPSDPTTSDLPMNEERINLAEASCSSDLNIFPQQDIPGVSAKESSKSGKRKSTSVSNLSQNVKNESGKSAKQLRKRTAAPQLVDDPQDEALDGDGFPCKPPSNSIVDEGEIEYDYRVYEDHENGVENASTSERASNKSKKTVDELERKPARRRRRDSGQSEQSNQQPRKKFSHSTCRKNRLKVLLSIPEDEIDFQKMPFKDIILLAGQKERLAIKEAKASKNASTNKSTTSSICGKDSHNEEDIGISEQDRGYVDDQSNVLFNYHPFMDKTPIARWSKQDTVVLRGNSTIWN</sequence>
<reference evidence="2" key="1">
    <citation type="submission" date="2016-02" db="EMBL/GenBank/DDBJ databases">
        <title>WGS assembly of Manihot esculenta.</title>
        <authorList>
            <person name="Bredeson J.V."/>
            <person name="Prochnik S.E."/>
            <person name="Lyons J.B."/>
            <person name="Schmutz J."/>
            <person name="Grimwood J."/>
            <person name="Vrebalov J."/>
            <person name="Bart R.S."/>
            <person name="Amuge T."/>
            <person name="Ferguson M.E."/>
            <person name="Green R."/>
            <person name="Putnam N."/>
            <person name="Stites J."/>
            <person name="Rounsley S."/>
            <person name="Rokhsar D.S."/>
        </authorList>
    </citation>
    <scope>NUCLEOTIDE SEQUENCE [LARGE SCALE GENOMIC DNA]</scope>
    <source>
        <tissue evidence="2">Leaf</tissue>
    </source>
</reference>
<feature type="region of interest" description="Disordered" evidence="1">
    <location>
        <begin position="365"/>
        <end position="416"/>
    </location>
</feature>
<dbReference type="AlphaFoldDB" id="A0A2C9W0D3"/>
<feature type="compositionally biased region" description="Low complexity" evidence="1">
    <location>
        <begin position="461"/>
        <end position="473"/>
    </location>
</feature>
<feature type="compositionally biased region" description="Polar residues" evidence="1">
    <location>
        <begin position="1"/>
        <end position="11"/>
    </location>
</feature>
<dbReference type="GO" id="GO:0070898">
    <property type="term" value="P:RNA polymerase III preinitiation complex assembly"/>
    <property type="evidence" value="ECO:0000318"/>
    <property type="project" value="GO_Central"/>
</dbReference>
<feature type="region of interest" description="Disordered" evidence="1">
    <location>
        <begin position="461"/>
        <end position="482"/>
    </location>
</feature>
<feature type="compositionally biased region" description="Polar residues" evidence="1">
    <location>
        <begin position="294"/>
        <end position="310"/>
    </location>
</feature>
<dbReference type="GO" id="GO:0000126">
    <property type="term" value="C:transcription factor TFIIIB complex"/>
    <property type="evidence" value="ECO:0000318"/>
    <property type="project" value="GO_Central"/>
</dbReference>
<gene>
    <name evidence="2" type="ORF">MANES_04G074100</name>
</gene>
<dbReference type="PANTHER" id="PTHR22929:SF0">
    <property type="entry name" value="TRANSCRIPTION FACTOR TFIIIB COMPONENT B'' HOMOLOG"/>
    <property type="match status" value="1"/>
</dbReference>
<name>A0A2C9W0D3_MANES</name>
<proteinExistence type="predicted"/>
<organism evidence="2">
    <name type="scientific">Manihot esculenta</name>
    <name type="common">Cassava</name>
    <name type="synonym">Jatropha manihot</name>
    <dbReference type="NCBI Taxonomy" id="3983"/>
    <lineage>
        <taxon>Eukaryota</taxon>
        <taxon>Viridiplantae</taxon>
        <taxon>Streptophyta</taxon>
        <taxon>Embryophyta</taxon>
        <taxon>Tracheophyta</taxon>
        <taxon>Spermatophyta</taxon>
        <taxon>Magnoliopsida</taxon>
        <taxon>eudicotyledons</taxon>
        <taxon>Gunneridae</taxon>
        <taxon>Pentapetalae</taxon>
        <taxon>rosids</taxon>
        <taxon>fabids</taxon>
        <taxon>Malpighiales</taxon>
        <taxon>Euphorbiaceae</taxon>
        <taxon>Crotonoideae</taxon>
        <taxon>Manihoteae</taxon>
        <taxon>Manihot</taxon>
    </lineage>
</organism>
<dbReference type="STRING" id="3983.A0A2C9W0D3"/>
<feature type="region of interest" description="Disordered" evidence="1">
    <location>
        <begin position="271"/>
        <end position="347"/>
    </location>
</feature>
<dbReference type="EMBL" id="CM004390">
    <property type="protein sequence ID" value="OAY52325.1"/>
    <property type="molecule type" value="Genomic_DNA"/>
</dbReference>
<feature type="region of interest" description="Disordered" evidence="1">
    <location>
        <begin position="1"/>
        <end position="32"/>
    </location>
</feature>
<evidence type="ECO:0000256" key="1">
    <source>
        <dbReference type="SAM" id="MobiDB-lite"/>
    </source>
</evidence>
<protein>
    <submittedName>
        <fullName evidence="2">Uncharacterized protein</fullName>
    </submittedName>
</protein>
<dbReference type="GO" id="GO:0001156">
    <property type="term" value="F:TFIIIC-class transcription factor complex binding"/>
    <property type="evidence" value="ECO:0000318"/>
    <property type="project" value="GO_Central"/>
</dbReference>
<dbReference type="PANTHER" id="PTHR22929">
    <property type="entry name" value="RNA POLYMERASE III TRANSCRIPTION INITIATION FACTOR B"/>
    <property type="match status" value="1"/>
</dbReference>